<organism evidence="2 3">
    <name type="scientific">Candidatus Woesebacteria bacterium GW2011_GWA1_39_12</name>
    <dbReference type="NCBI Taxonomy" id="1618549"/>
    <lineage>
        <taxon>Bacteria</taxon>
        <taxon>Candidatus Woeseibacteriota</taxon>
    </lineage>
</organism>
<gene>
    <name evidence="2" type="ORF">UT23_C0006G0038</name>
</gene>
<keyword evidence="1" id="KW-0812">Transmembrane</keyword>
<dbReference type="EMBL" id="LBWA01000006">
    <property type="protein sequence ID" value="KKQ97997.1"/>
    <property type="molecule type" value="Genomic_DNA"/>
</dbReference>
<dbReference type="SUPFAM" id="SSF101898">
    <property type="entry name" value="NHL repeat"/>
    <property type="match status" value="1"/>
</dbReference>
<name>A0A0G0M3V7_9BACT</name>
<dbReference type="AlphaFoldDB" id="A0A0G0M3V7"/>
<dbReference type="InterPro" id="IPR011042">
    <property type="entry name" value="6-blade_b-propeller_TolB-like"/>
</dbReference>
<dbReference type="Gene3D" id="2.120.10.30">
    <property type="entry name" value="TolB, C-terminal domain"/>
    <property type="match status" value="1"/>
</dbReference>
<feature type="transmembrane region" description="Helical" evidence="1">
    <location>
        <begin position="261"/>
        <end position="281"/>
    </location>
</feature>
<keyword evidence="1" id="KW-1133">Transmembrane helix</keyword>
<evidence type="ECO:0000256" key="1">
    <source>
        <dbReference type="SAM" id="Phobius"/>
    </source>
</evidence>
<protein>
    <recommendedName>
        <fullName evidence="4">PPM-type phosphatase domain-containing protein</fullName>
    </recommendedName>
</protein>
<proteinExistence type="predicted"/>
<evidence type="ECO:0000313" key="2">
    <source>
        <dbReference type="EMBL" id="KKQ97997.1"/>
    </source>
</evidence>
<dbReference type="Proteomes" id="UP000034325">
    <property type="component" value="Unassembled WGS sequence"/>
</dbReference>
<evidence type="ECO:0008006" key="4">
    <source>
        <dbReference type="Google" id="ProtNLM"/>
    </source>
</evidence>
<comment type="caution">
    <text evidence="2">The sequence shown here is derived from an EMBL/GenBank/DDBJ whole genome shotgun (WGS) entry which is preliminary data.</text>
</comment>
<keyword evidence="1" id="KW-0472">Membrane</keyword>
<reference evidence="2 3" key="1">
    <citation type="journal article" date="2015" name="Nature">
        <title>rRNA introns, odd ribosomes, and small enigmatic genomes across a large radiation of phyla.</title>
        <authorList>
            <person name="Brown C.T."/>
            <person name="Hug L.A."/>
            <person name="Thomas B.C."/>
            <person name="Sharon I."/>
            <person name="Castelle C.J."/>
            <person name="Singh A."/>
            <person name="Wilkins M.J."/>
            <person name="Williams K.H."/>
            <person name="Banfield J.F."/>
        </authorList>
    </citation>
    <scope>NUCLEOTIDE SEQUENCE [LARGE SCALE GENOMIC DNA]</scope>
</reference>
<evidence type="ECO:0000313" key="3">
    <source>
        <dbReference type="Proteomes" id="UP000034325"/>
    </source>
</evidence>
<sequence>MPFEIISAKLTGNPDAAGWAQIYEFSPDDEEKYKLRGKLFAVISTSTKEVGMDTVLAGREVLSRLHEEYFGETSGSSFSRLKISVEKVINEFSSWEDIQIACVSYVNNVFNVAAGGGARIVVLRQGDLSTILQSQSGEVQIASGIPKEGDFVILATSQFFNRFSQGVLKGAIQGRDPKEVVEVLAPIIHSGGLTGSLGASFLKVVTLAPKFDQAPAGNRIEPTEMFSQGVKNISGLFKGLKARAVYVRNVGDEKVPPKKRVLASIGAVLLITLVVSIFFGIRQKRNNDLQKEFEENFSVAVHELDEAETLYSLNPDRARDLFYGAREKVLGLSKENFKEEEVAELKKKIEEGGRKILGEHTQEPLTFVDLGLLSQGFDGDSLVFSDGKVFVFDKEGKRIVSVEIKSKRAEVIAGTNLLGKAEAIAVYSDRVFTITPEGIFEIFENSKKVIEAEWDGEILAYSYAGNFYVLEKSGSVIWRYAGSENGFSARRNWLTESVVVDLTDAKQIVINGSIWVLKDDGEVVKLTLGNLQAFGLKNVAPDVDKADAIFVSEETEDFYVLESDGGRVVVVNKDGEYKAQYLSDQIKNARSLVVSEEEKKLILLTGNKLFSIDLEHL</sequence>
<accession>A0A0G0M3V7</accession>